<accession>A0A8T0G2K8</accession>
<feature type="region of interest" description="Disordered" evidence="1">
    <location>
        <begin position="1"/>
        <end position="25"/>
    </location>
</feature>
<gene>
    <name evidence="2" type="ORF">KC19_12G004300</name>
</gene>
<comment type="caution">
    <text evidence="2">The sequence shown here is derived from an EMBL/GenBank/DDBJ whole genome shotgun (WGS) entry which is preliminary data.</text>
</comment>
<protein>
    <submittedName>
        <fullName evidence="2">Uncharacterized protein</fullName>
    </submittedName>
</protein>
<proteinExistence type="predicted"/>
<evidence type="ECO:0000256" key="1">
    <source>
        <dbReference type="SAM" id="MobiDB-lite"/>
    </source>
</evidence>
<dbReference type="AlphaFoldDB" id="A0A8T0G2K8"/>
<name>A0A8T0G2K8_CERPU</name>
<dbReference type="EMBL" id="CM026433">
    <property type="protein sequence ID" value="KAG0553350.1"/>
    <property type="molecule type" value="Genomic_DNA"/>
</dbReference>
<evidence type="ECO:0000313" key="3">
    <source>
        <dbReference type="Proteomes" id="UP000822688"/>
    </source>
</evidence>
<reference evidence="2" key="1">
    <citation type="submission" date="2020-06" db="EMBL/GenBank/DDBJ databases">
        <title>WGS assembly of Ceratodon purpureus strain R40.</title>
        <authorList>
            <person name="Carey S.B."/>
            <person name="Jenkins J."/>
            <person name="Shu S."/>
            <person name="Lovell J.T."/>
            <person name="Sreedasyam A."/>
            <person name="Maumus F."/>
            <person name="Tiley G.P."/>
            <person name="Fernandez-Pozo N."/>
            <person name="Barry K."/>
            <person name="Chen C."/>
            <person name="Wang M."/>
            <person name="Lipzen A."/>
            <person name="Daum C."/>
            <person name="Saski C.A."/>
            <person name="Payton A.C."/>
            <person name="Mcbreen J.C."/>
            <person name="Conrad R.E."/>
            <person name="Kollar L.M."/>
            <person name="Olsson S."/>
            <person name="Huttunen S."/>
            <person name="Landis J.B."/>
            <person name="Wickett N.J."/>
            <person name="Johnson M.G."/>
            <person name="Rensing S.A."/>
            <person name="Grimwood J."/>
            <person name="Schmutz J."/>
            <person name="Mcdaniel S.F."/>
        </authorList>
    </citation>
    <scope>NUCLEOTIDE SEQUENCE</scope>
    <source>
        <strain evidence="2">R40</strain>
    </source>
</reference>
<sequence>MRFGSDDAPRKSSVARADMQLLSPPQRSLVTRADLTLMSPPRRSLATRADMNLCSSIDLEAPAPRRASSVSHAEMKLCTSDFEARRSSSVTHAEMKLFRAGTTREEARRTSVSGSAEMKLFSNIEQAKLRTSQQDGAVSPMSSVTLSLEKSISTLCPDVEDDEEDFAAMIPRRPASPNDYHLAIDYTAAKMLTSVIDKVKLFQCTSAQYKEESTELLNMLVSLHEILQVILGCPCLNRYQEVLEDIMLYSTKAFAFMEKLIYSKAVPKSSHGLHKTAMKMNDFACRFFNQTVRLCEDYETSDDDLRCFSRREERLSFGVTSYAVPLRNVSERLLKRKRVYIPVKDLDGRSQYNVELSYPRSWFHKEDALTAKVESSDRGFSQTLQAGRVKVQKGSWGWEEAQDTVLITYDDLMVANVAAISGSLLSHNKTHTSSRETHLPKFFNAQKYRSSIQVVGSSRIDPDLQNLYIKGVKDMDRVYYKCYVNISGHEEVLGIYRYQHQQFQNVAEGTLHIVGRGNQPGLRHVLVSIFSSLGFTTVV</sequence>
<organism evidence="2 3">
    <name type="scientific">Ceratodon purpureus</name>
    <name type="common">Fire moss</name>
    <name type="synonym">Dicranum purpureum</name>
    <dbReference type="NCBI Taxonomy" id="3225"/>
    <lineage>
        <taxon>Eukaryota</taxon>
        <taxon>Viridiplantae</taxon>
        <taxon>Streptophyta</taxon>
        <taxon>Embryophyta</taxon>
        <taxon>Bryophyta</taxon>
        <taxon>Bryophytina</taxon>
        <taxon>Bryopsida</taxon>
        <taxon>Dicranidae</taxon>
        <taxon>Pseudoditrichales</taxon>
        <taxon>Ditrichaceae</taxon>
        <taxon>Ceratodon</taxon>
    </lineage>
</organism>
<evidence type="ECO:0000313" key="2">
    <source>
        <dbReference type="EMBL" id="KAG0553350.1"/>
    </source>
</evidence>
<keyword evidence="3" id="KW-1185">Reference proteome</keyword>
<feature type="compositionally biased region" description="Basic and acidic residues" evidence="1">
    <location>
        <begin position="1"/>
        <end position="10"/>
    </location>
</feature>
<dbReference type="Proteomes" id="UP000822688">
    <property type="component" value="Chromosome 12"/>
</dbReference>